<dbReference type="InterPro" id="IPR000073">
    <property type="entry name" value="AB_hydrolase_1"/>
</dbReference>
<dbReference type="Proteomes" id="UP000530564">
    <property type="component" value="Unassembled WGS sequence"/>
</dbReference>
<evidence type="ECO:0000259" key="2">
    <source>
        <dbReference type="Pfam" id="PF00561"/>
    </source>
</evidence>
<keyword evidence="1" id="KW-0732">Signal</keyword>
<evidence type="ECO:0000256" key="1">
    <source>
        <dbReference type="SAM" id="SignalP"/>
    </source>
</evidence>
<feature type="signal peptide" evidence="1">
    <location>
        <begin position="1"/>
        <end position="21"/>
    </location>
</feature>
<evidence type="ECO:0000313" key="3">
    <source>
        <dbReference type="EMBL" id="MBB3890371.1"/>
    </source>
</evidence>
<organism evidence="3 4">
    <name type="scientific">Phenylobacterium haematophilum</name>
    <dbReference type="NCBI Taxonomy" id="98513"/>
    <lineage>
        <taxon>Bacteria</taxon>
        <taxon>Pseudomonadati</taxon>
        <taxon>Pseudomonadota</taxon>
        <taxon>Alphaproteobacteria</taxon>
        <taxon>Caulobacterales</taxon>
        <taxon>Caulobacteraceae</taxon>
        <taxon>Phenylobacterium</taxon>
    </lineage>
</organism>
<protein>
    <submittedName>
        <fullName evidence="3">Pimeloyl-ACP methyl ester carboxylesterase</fullName>
    </submittedName>
</protein>
<evidence type="ECO:0000313" key="4">
    <source>
        <dbReference type="Proteomes" id="UP000530564"/>
    </source>
</evidence>
<gene>
    <name evidence="3" type="ORF">GGQ61_001068</name>
</gene>
<dbReference type="Gene3D" id="3.40.50.1820">
    <property type="entry name" value="alpha/beta hydrolase"/>
    <property type="match status" value="1"/>
</dbReference>
<dbReference type="EMBL" id="JACIDK010000001">
    <property type="protein sequence ID" value="MBB3890371.1"/>
    <property type="molecule type" value="Genomic_DNA"/>
</dbReference>
<dbReference type="InterPro" id="IPR052370">
    <property type="entry name" value="Meta-cleavage_hydrolase"/>
</dbReference>
<dbReference type="SUPFAM" id="SSF53474">
    <property type="entry name" value="alpha/beta-Hydrolases"/>
    <property type="match status" value="1"/>
</dbReference>
<comment type="caution">
    <text evidence="3">The sequence shown here is derived from an EMBL/GenBank/DDBJ whole genome shotgun (WGS) entry which is preliminary data.</text>
</comment>
<proteinExistence type="predicted"/>
<accession>A0A839ZYF0</accession>
<reference evidence="3 4" key="1">
    <citation type="submission" date="2020-08" db="EMBL/GenBank/DDBJ databases">
        <title>Genomic Encyclopedia of Type Strains, Phase IV (KMG-IV): sequencing the most valuable type-strain genomes for metagenomic binning, comparative biology and taxonomic classification.</title>
        <authorList>
            <person name="Goeker M."/>
        </authorList>
    </citation>
    <scope>NUCLEOTIDE SEQUENCE [LARGE SCALE GENOMIC DNA]</scope>
    <source>
        <strain evidence="3 4">DSM 21793</strain>
    </source>
</reference>
<dbReference type="AlphaFoldDB" id="A0A839ZYF0"/>
<dbReference type="RefSeq" id="WP_183770377.1">
    <property type="nucleotide sequence ID" value="NZ_JACIDK010000001.1"/>
</dbReference>
<dbReference type="InterPro" id="IPR029058">
    <property type="entry name" value="AB_hydrolase_fold"/>
</dbReference>
<dbReference type="PANTHER" id="PTHR43139">
    <property type="entry name" value="SI:DKEY-122A22.2"/>
    <property type="match status" value="1"/>
</dbReference>
<keyword evidence="4" id="KW-1185">Reference proteome</keyword>
<feature type="chain" id="PRO_5032675036" evidence="1">
    <location>
        <begin position="22"/>
        <end position="328"/>
    </location>
</feature>
<name>A0A839ZYF0_9CAUL</name>
<dbReference type="PANTHER" id="PTHR43139:SF52">
    <property type="entry name" value="SI:DKEY-122A22.2"/>
    <property type="match status" value="1"/>
</dbReference>
<dbReference type="Pfam" id="PF00561">
    <property type="entry name" value="Abhydrolase_1"/>
    <property type="match status" value="1"/>
</dbReference>
<feature type="domain" description="AB hydrolase-1" evidence="2">
    <location>
        <begin position="49"/>
        <end position="161"/>
    </location>
</feature>
<sequence length="328" mass="34637">MRLLLPLLLLALAAAPRPAAADPSARPDLAARLPDGRKLNFRCAGAGAPTVLLEGGYAADSLGWGKVKAALAKTYRVCTYDRAGAGFSDPGRLPRDGAAIARDLDRGLAAARIGGPYIVVGHSAGALYVRLFSNRRPQDVVGMVLVDPSIEHQDRRFAAMFGEGAAGVGPLRARAAQCLAAAEAGSLPATEPPLDRCVPAARPGQDPAAAAARRAEAMRPSTWRARISELDTLWGATSNQLSAARQSYGDLPLVVLTADGTYAAAPEAARQPLANLWWGLHRELARRSTRGVSRVVKGSSHMMMTDRPDAIIDAVDEVASQANMLKRR</sequence>